<dbReference type="InterPro" id="IPR002083">
    <property type="entry name" value="MATH/TRAF_dom"/>
</dbReference>
<dbReference type="Proteomes" id="UP001603857">
    <property type="component" value="Unassembled WGS sequence"/>
</dbReference>
<feature type="region of interest" description="Disordered" evidence="3">
    <location>
        <begin position="157"/>
        <end position="190"/>
    </location>
</feature>
<dbReference type="SUPFAM" id="SSF49599">
    <property type="entry name" value="TRAF domain-like"/>
    <property type="match status" value="1"/>
</dbReference>
<dbReference type="Pfam" id="PF22486">
    <property type="entry name" value="MATH_2"/>
    <property type="match status" value="1"/>
</dbReference>
<protein>
    <recommendedName>
        <fullName evidence="4">MATH domain-containing protein</fullName>
    </recommendedName>
</protein>
<name>A0ABD1LTL5_9FABA</name>
<evidence type="ECO:0000313" key="6">
    <source>
        <dbReference type="Proteomes" id="UP001603857"/>
    </source>
</evidence>
<sequence>MVNELMTNAEFEKFTWRIDDFQKQNIMKLRSKPFKIRGCTWRILVYPLRKDVNHFSVYLMVDDSLPPYGWSRNTFFKLALVNQVDRNKSIVKGTQQKFNGGHRSWGSFFLHLSDFQDHKQGYLVRNTCILEAHICVSDLAPNIQVYPDCSPTHDSVVVGDHDHATESSSDDRDSSISPRTSGSSSAEREAQGLTLRELIDLGSLRPEEAAFIPLLEEVCIWHPNLIHCQKERTVRFRQWAFTTLGHVLHFLKTKKVRDMRDEDIKELHGWWKELVKSSGFDLAWLEPHVKSALGLKAYMDRAKQMKKLKDSVMALEIKMKRLRGELANAEREFEVARKGLSEVRRGFYEMDVNAAIGYAMF</sequence>
<feature type="compositionally biased region" description="Low complexity" evidence="3">
    <location>
        <begin position="175"/>
        <end position="185"/>
    </location>
</feature>
<keyword evidence="6" id="KW-1185">Reference proteome</keyword>
<keyword evidence="1 2" id="KW-0175">Coiled coil</keyword>
<proteinExistence type="predicted"/>
<reference evidence="5 6" key="1">
    <citation type="submission" date="2024-08" db="EMBL/GenBank/DDBJ databases">
        <title>Insights into the chromosomal genome structure of Flemingia macrophylla.</title>
        <authorList>
            <person name="Ding Y."/>
            <person name="Zhao Y."/>
            <person name="Bi W."/>
            <person name="Wu M."/>
            <person name="Zhao G."/>
            <person name="Gong Y."/>
            <person name="Li W."/>
            <person name="Zhang P."/>
        </authorList>
    </citation>
    <scope>NUCLEOTIDE SEQUENCE [LARGE SCALE GENOMIC DNA]</scope>
    <source>
        <strain evidence="5">DYQJB</strain>
        <tissue evidence="5">Leaf</tissue>
    </source>
</reference>
<dbReference type="InterPro" id="IPR050804">
    <property type="entry name" value="MCC"/>
</dbReference>
<gene>
    <name evidence="5" type="ORF">Fmac_020304</name>
</gene>
<evidence type="ECO:0000256" key="1">
    <source>
        <dbReference type="ARBA" id="ARBA00023054"/>
    </source>
</evidence>
<feature type="compositionally biased region" description="Basic and acidic residues" evidence="3">
    <location>
        <begin position="159"/>
        <end position="174"/>
    </location>
</feature>
<feature type="domain" description="MATH" evidence="4">
    <location>
        <begin position="11"/>
        <end position="134"/>
    </location>
</feature>
<comment type="caution">
    <text evidence="5">The sequence shown here is derived from an EMBL/GenBank/DDBJ whole genome shotgun (WGS) entry which is preliminary data.</text>
</comment>
<dbReference type="PROSITE" id="PS50144">
    <property type="entry name" value="MATH"/>
    <property type="match status" value="1"/>
</dbReference>
<accession>A0ABD1LTL5</accession>
<evidence type="ECO:0000256" key="2">
    <source>
        <dbReference type="SAM" id="Coils"/>
    </source>
</evidence>
<dbReference type="CDD" id="cd00121">
    <property type="entry name" value="MATH"/>
    <property type="match status" value="1"/>
</dbReference>
<evidence type="ECO:0000256" key="3">
    <source>
        <dbReference type="SAM" id="MobiDB-lite"/>
    </source>
</evidence>
<dbReference type="EMBL" id="JBGMDY010000007">
    <property type="protein sequence ID" value="KAL2326877.1"/>
    <property type="molecule type" value="Genomic_DNA"/>
</dbReference>
<dbReference type="InterPro" id="IPR008974">
    <property type="entry name" value="TRAF-like"/>
</dbReference>
<evidence type="ECO:0000313" key="5">
    <source>
        <dbReference type="EMBL" id="KAL2326877.1"/>
    </source>
</evidence>
<organism evidence="5 6">
    <name type="scientific">Flemingia macrophylla</name>
    <dbReference type="NCBI Taxonomy" id="520843"/>
    <lineage>
        <taxon>Eukaryota</taxon>
        <taxon>Viridiplantae</taxon>
        <taxon>Streptophyta</taxon>
        <taxon>Embryophyta</taxon>
        <taxon>Tracheophyta</taxon>
        <taxon>Spermatophyta</taxon>
        <taxon>Magnoliopsida</taxon>
        <taxon>eudicotyledons</taxon>
        <taxon>Gunneridae</taxon>
        <taxon>Pentapetalae</taxon>
        <taxon>rosids</taxon>
        <taxon>fabids</taxon>
        <taxon>Fabales</taxon>
        <taxon>Fabaceae</taxon>
        <taxon>Papilionoideae</taxon>
        <taxon>50 kb inversion clade</taxon>
        <taxon>NPAAA clade</taxon>
        <taxon>indigoferoid/millettioid clade</taxon>
        <taxon>Phaseoleae</taxon>
        <taxon>Flemingia</taxon>
    </lineage>
</organism>
<evidence type="ECO:0000259" key="4">
    <source>
        <dbReference type="PROSITE" id="PS50144"/>
    </source>
</evidence>
<dbReference type="Gene3D" id="2.60.210.10">
    <property type="entry name" value="Apoptosis, Tumor Necrosis Factor Receptor Associated Protein 2, Chain A"/>
    <property type="match status" value="1"/>
</dbReference>
<dbReference type="PANTHER" id="PTHR46236">
    <property type="entry name" value="TRAF-LIKE SUPERFAMILY PROTEIN"/>
    <property type="match status" value="1"/>
</dbReference>
<dbReference type="AlphaFoldDB" id="A0ABD1LTL5"/>
<dbReference type="PANTHER" id="PTHR46236:SF36">
    <property type="entry name" value="MATH (MEPRIN AND TRAF-C-LIKE) DOMAIN PROTEIN"/>
    <property type="match status" value="1"/>
</dbReference>
<feature type="coiled-coil region" evidence="2">
    <location>
        <begin position="305"/>
        <end position="339"/>
    </location>
</feature>